<dbReference type="EMBL" id="JBEDUW010000003">
    <property type="protein sequence ID" value="KAK9939372.1"/>
    <property type="molecule type" value="Genomic_DNA"/>
</dbReference>
<evidence type="ECO:0000256" key="5">
    <source>
        <dbReference type="ARBA" id="ARBA00023136"/>
    </source>
</evidence>
<comment type="caution">
    <text evidence="7">The sequence shown here is derived from an EMBL/GenBank/DDBJ whole genome shotgun (WGS) entry which is preliminary data.</text>
</comment>
<keyword evidence="4" id="KW-1133">Transmembrane helix</keyword>
<comment type="subcellular location">
    <subcellularLocation>
        <location evidence="1">Membrane</location>
        <topology evidence="1">Single-pass membrane protein</topology>
    </subcellularLocation>
</comment>
<keyword evidence="8" id="KW-1185">Reference proteome</keyword>
<keyword evidence="3" id="KW-0732">Signal</keyword>
<organism evidence="7 8">
    <name type="scientific">Rubus argutus</name>
    <name type="common">Southern blackberry</name>
    <dbReference type="NCBI Taxonomy" id="59490"/>
    <lineage>
        <taxon>Eukaryota</taxon>
        <taxon>Viridiplantae</taxon>
        <taxon>Streptophyta</taxon>
        <taxon>Embryophyta</taxon>
        <taxon>Tracheophyta</taxon>
        <taxon>Spermatophyta</taxon>
        <taxon>Magnoliopsida</taxon>
        <taxon>eudicotyledons</taxon>
        <taxon>Gunneridae</taxon>
        <taxon>Pentapetalae</taxon>
        <taxon>rosids</taxon>
        <taxon>fabids</taxon>
        <taxon>Rosales</taxon>
        <taxon>Rosaceae</taxon>
        <taxon>Rosoideae</taxon>
        <taxon>Rosoideae incertae sedis</taxon>
        <taxon>Rubus</taxon>
    </lineage>
</organism>
<evidence type="ECO:0000256" key="4">
    <source>
        <dbReference type="ARBA" id="ARBA00022989"/>
    </source>
</evidence>
<evidence type="ECO:0000256" key="3">
    <source>
        <dbReference type="ARBA" id="ARBA00022729"/>
    </source>
</evidence>
<evidence type="ECO:0000313" key="7">
    <source>
        <dbReference type="EMBL" id="KAK9939372.1"/>
    </source>
</evidence>
<dbReference type="InterPro" id="IPR024788">
    <property type="entry name" value="Malectin-like_Carb-bd_dom"/>
</dbReference>
<dbReference type="Proteomes" id="UP001457282">
    <property type="component" value="Unassembled WGS sequence"/>
</dbReference>
<dbReference type="AlphaFoldDB" id="A0AAW1XRF6"/>
<evidence type="ECO:0000256" key="2">
    <source>
        <dbReference type="ARBA" id="ARBA00022692"/>
    </source>
</evidence>
<protein>
    <recommendedName>
        <fullName evidence="6">Malectin-like domain-containing protein</fullName>
    </recommendedName>
</protein>
<reference evidence="7 8" key="1">
    <citation type="journal article" date="2023" name="G3 (Bethesda)">
        <title>A chromosome-length genome assembly and annotation of blackberry (Rubus argutus, cv. 'Hillquist').</title>
        <authorList>
            <person name="Bruna T."/>
            <person name="Aryal R."/>
            <person name="Dudchenko O."/>
            <person name="Sargent D.J."/>
            <person name="Mead D."/>
            <person name="Buti M."/>
            <person name="Cavallini A."/>
            <person name="Hytonen T."/>
            <person name="Andres J."/>
            <person name="Pham M."/>
            <person name="Weisz D."/>
            <person name="Mascagni F."/>
            <person name="Usai G."/>
            <person name="Natali L."/>
            <person name="Bassil N."/>
            <person name="Fernandez G.E."/>
            <person name="Lomsadze A."/>
            <person name="Armour M."/>
            <person name="Olukolu B."/>
            <person name="Poorten T."/>
            <person name="Britton C."/>
            <person name="Davik J."/>
            <person name="Ashrafi H."/>
            <person name="Aiden E.L."/>
            <person name="Borodovsky M."/>
            <person name="Worthington M."/>
        </authorList>
    </citation>
    <scope>NUCLEOTIDE SEQUENCE [LARGE SCALE GENOMIC DNA]</scope>
    <source>
        <strain evidence="7">PI 553951</strain>
    </source>
</reference>
<keyword evidence="2" id="KW-0812">Transmembrane</keyword>
<dbReference type="Pfam" id="PF12819">
    <property type="entry name" value="Malectin_like"/>
    <property type="match status" value="1"/>
</dbReference>
<dbReference type="PANTHER" id="PTHR45631">
    <property type="entry name" value="OS07G0107800 PROTEIN-RELATED"/>
    <property type="match status" value="1"/>
</dbReference>
<keyword evidence="5" id="KW-0472">Membrane</keyword>
<dbReference type="PANTHER" id="PTHR45631:SF202">
    <property type="entry name" value="SENESCENCE-INDUCED RECEPTOR-LIKE SERINE_THREONINE-PROTEIN KINASE"/>
    <property type="match status" value="1"/>
</dbReference>
<gene>
    <name evidence="7" type="ORF">M0R45_016069</name>
</gene>
<evidence type="ECO:0000259" key="6">
    <source>
        <dbReference type="Pfam" id="PF12819"/>
    </source>
</evidence>
<feature type="domain" description="Malectin-like" evidence="6">
    <location>
        <begin position="44"/>
        <end position="336"/>
    </location>
</feature>
<sequence>MHELYVGEYCVRPHHLVSGKLLCFSSASAAHAQQFDDQSGFISIDCGQDDSYNEKTTGINYISDTNLTDTGETKWILAEYKDLYPQIYDSLRSFPQGRRNCYRIKVTNATKYLIRASFLYGNYDRQNKLPEFQLHLGPNLWDTVSFKDVSTPTHKELIHYVPALQNYIHVCLVNTSSGVPFISALELRPLPNSTYPEQKSNSLALISRYDTGTNRPYTYDTGSNRPYRYPDDKLDRFWYVYNHTDWSQLNTTIDMNSSNYSSQPPSIVMKSAATPKNRTGSLDFFWEKDSADRNAKYLYYLHFAEVEKLPPNQPRLQYISKDGELFHEPFALSYLDDYYFLALEFNTEYYSFNFQG</sequence>
<dbReference type="GO" id="GO:0016020">
    <property type="term" value="C:membrane"/>
    <property type="evidence" value="ECO:0007669"/>
    <property type="project" value="UniProtKB-SubCell"/>
</dbReference>
<name>A0AAW1XRF6_RUBAR</name>
<accession>A0AAW1XRF6</accession>
<evidence type="ECO:0000256" key="1">
    <source>
        <dbReference type="ARBA" id="ARBA00004167"/>
    </source>
</evidence>
<evidence type="ECO:0000313" key="8">
    <source>
        <dbReference type="Proteomes" id="UP001457282"/>
    </source>
</evidence>
<proteinExistence type="predicted"/>